<protein>
    <submittedName>
        <fullName evidence="2">Phosphosugar isomerase</fullName>
    </submittedName>
</protein>
<dbReference type="GO" id="GO:0097367">
    <property type="term" value="F:carbohydrate derivative binding"/>
    <property type="evidence" value="ECO:0007669"/>
    <property type="project" value="InterPro"/>
</dbReference>
<dbReference type="Pfam" id="PF01380">
    <property type="entry name" value="SIS"/>
    <property type="match status" value="1"/>
</dbReference>
<dbReference type="GO" id="GO:0004360">
    <property type="term" value="F:glutamine-fructose-6-phosphate transaminase (isomerizing) activity"/>
    <property type="evidence" value="ECO:0007669"/>
    <property type="project" value="TreeGrafter"/>
</dbReference>
<reference evidence="2 3" key="1">
    <citation type="journal article" date="2015" name="Genome Announc.">
        <title>Expanding the biotechnology potential of lactobacilli through comparative genomics of 213 strains and associated genera.</title>
        <authorList>
            <person name="Sun Z."/>
            <person name="Harris H.M."/>
            <person name="McCann A."/>
            <person name="Guo C."/>
            <person name="Argimon S."/>
            <person name="Zhang W."/>
            <person name="Yang X."/>
            <person name="Jeffery I.B."/>
            <person name="Cooney J.C."/>
            <person name="Kagawa T.F."/>
            <person name="Liu W."/>
            <person name="Song Y."/>
            <person name="Salvetti E."/>
            <person name="Wrobel A."/>
            <person name="Rasinkangas P."/>
            <person name="Parkhill J."/>
            <person name="Rea M.C."/>
            <person name="O'Sullivan O."/>
            <person name="Ritari J."/>
            <person name="Douillard F.P."/>
            <person name="Paul Ross R."/>
            <person name="Yang R."/>
            <person name="Briner A.E."/>
            <person name="Felis G.E."/>
            <person name="de Vos W.M."/>
            <person name="Barrangou R."/>
            <person name="Klaenhammer T.R."/>
            <person name="Caufield P.W."/>
            <person name="Cui Y."/>
            <person name="Zhang H."/>
            <person name="O'Toole P.W."/>
        </authorList>
    </citation>
    <scope>NUCLEOTIDE SEQUENCE [LARGE SCALE GENOMIC DNA]</scope>
    <source>
        <strain evidence="2 3">DSM 22698</strain>
    </source>
</reference>
<dbReference type="SUPFAM" id="SSF53697">
    <property type="entry name" value="SIS domain"/>
    <property type="match status" value="1"/>
</dbReference>
<dbReference type="GO" id="GO:0006047">
    <property type="term" value="P:UDP-N-acetylglucosamine metabolic process"/>
    <property type="evidence" value="ECO:0007669"/>
    <property type="project" value="TreeGrafter"/>
</dbReference>
<dbReference type="InterPro" id="IPR001347">
    <property type="entry name" value="SIS_dom"/>
</dbReference>
<feature type="domain" description="SIS" evidence="1">
    <location>
        <begin position="9"/>
        <end position="149"/>
    </location>
</feature>
<dbReference type="AlphaFoldDB" id="A0A0R2C6Z7"/>
<evidence type="ECO:0000259" key="1">
    <source>
        <dbReference type="PROSITE" id="PS51464"/>
    </source>
</evidence>
<keyword evidence="3" id="KW-1185">Reference proteome</keyword>
<dbReference type="Gene3D" id="3.40.50.12570">
    <property type="match status" value="1"/>
</dbReference>
<evidence type="ECO:0000313" key="2">
    <source>
        <dbReference type="EMBL" id="KRM87533.1"/>
    </source>
</evidence>
<dbReference type="GO" id="GO:0006002">
    <property type="term" value="P:fructose 6-phosphate metabolic process"/>
    <property type="evidence" value="ECO:0007669"/>
    <property type="project" value="TreeGrafter"/>
</dbReference>
<dbReference type="InterPro" id="IPR035488">
    <property type="entry name" value="FrlB_SIS"/>
</dbReference>
<evidence type="ECO:0000313" key="3">
    <source>
        <dbReference type="Proteomes" id="UP000051789"/>
    </source>
</evidence>
<dbReference type="InterPro" id="IPR046348">
    <property type="entry name" value="SIS_dom_sf"/>
</dbReference>
<dbReference type="CDD" id="cd05710">
    <property type="entry name" value="SIS_1"/>
    <property type="match status" value="1"/>
</dbReference>
<dbReference type="PROSITE" id="PS51464">
    <property type="entry name" value="SIS"/>
    <property type="match status" value="1"/>
</dbReference>
<dbReference type="GO" id="GO:0016853">
    <property type="term" value="F:isomerase activity"/>
    <property type="evidence" value="ECO:0007669"/>
    <property type="project" value="UniProtKB-KW"/>
</dbReference>
<dbReference type="GO" id="GO:0006487">
    <property type="term" value="P:protein N-linked glycosylation"/>
    <property type="evidence" value="ECO:0007669"/>
    <property type="project" value="TreeGrafter"/>
</dbReference>
<gene>
    <name evidence="2" type="ORF">FD19_GL001043</name>
</gene>
<name>A0A0R2C6Z7_9LACO</name>
<keyword evidence="2" id="KW-0413">Isomerase</keyword>
<comment type="caution">
    <text evidence="2">The sequence shown here is derived from an EMBL/GenBank/DDBJ whole genome shotgun (WGS) entry which is preliminary data.</text>
</comment>
<dbReference type="STRING" id="1423810.FD19_GL001043"/>
<dbReference type="PANTHER" id="PTHR10937:SF14">
    <property type="entry name" value="FRUCTOSELYSINE 6-PHOSPHATE DEGLYCASE"/>
    <property type="match status" value="1"/>
</dbReference>
<dbReference type="EMBL" id="AYZK01000002">
    <property type="protein sequence ID" value="KRM87533.1"/>
    <property type="molecule type" value="Genomic_DNA"/>
</dbReference>
<dbReference type="PATRIC" id="fig|1423810.4.peg.1070"/>
<dbReference type="Proteomes" id="UP000051789">
    <property type="component" value="Unassembled WGS sequence"/>
</dbReference>
<dbReference type="Gene3D" id="1.10.10.2240">
    <property type="match status" value="1"/>
</dbReference>
<dbReference type="Gene3D" id="3.40.50.10490">
    <property type="entry name" value="Glucose-6-phosphate isomerase like protein, domain 1"/>
    <property type="match status" value="1"/>
</dbReference>
<organism evidence="2 3">
    <name type="scientific">Lacticaseibacillus thailandensis DSM 22698 = JCM 13996</name>
    <dbReference type="NCBI Taxonomy" id="1423810"/>
    <lineage>
        <taxon>Bacteria</taxon>
        <taxon>Bacillati</taxon>
        <taxon>Bacillota</taxon>
        <taxon>Bacilli</taxon>
        <taxon>Lactobacillales</taxon>
        <taxon>Lactobacillaceae</taxon>
        <taxon>Lacticaseibacillus</taxon>
    </lineage>
</organism>
<proteinExistence type="predicted"/>
<sequence length="325" mass="36261">MSTLSPKEIIAAIKKDHSDINQVLFVGCGASMSDLYPGYYFTLHETKSVRTAIITANEFNYDAPKNIDDKTIVITASLGGTTPESVEATKNATKWGANVIALSNNPDAPILKAAEYNILHGFHESYSAKVQKMTNALKLAVEIKNQFEGYDYYDEAQTAFDGLYDLIDEQVKHVGPEAKKFGELYKNDSTIHVLASGATWGVGYATGSFLFEEMQWITAPVHNSGEYFHGPFELTEKDAPYLLFANDGSTRPMDMRALTFLQRFDAKITLVDAKDFGLSAIAGPHVIDYFNPMLLTGVFRAYAEELAAKRDHPLSKRRYMWKLTY</sequence>
<dbReference type="PANTHER" id="PTHR10937">
    <property type="entry name" value="GLUCOSAMINE--FRUCTOSE-6-PHOSPHATE AMINOTRANSFERASE, ISOMERIZING"/>
    <property type="match status" value="1"/>
</dbReference>
<accession>A0A0R2C6Z7</accession>